<dbReference type="EMBL" id="CAADIG010000038">
    <property type="protein sequence ID" value="VFR52074.1"/>
    <property type="molecule type" value="Genomic_DNA"/>
</dbReference>
<evidence type="ECO:0000313" key="3">
    <source>
        <dbReference type="EMBL" id="VFR57952.1"/>
    </source>
</evidence>
<feature type="region of interest" description="Disordered" evidence="1">
    <location>
        <begin position="1"/>
        <end position="21"/>
    </location>
</feature>
<sequence length="37" mass="4185">MIQEQLACAGQPRAARGAGEQHHSQFFLQFLDGARQW</sequence>
<protein>
    <submittedName>
        <fullName evidence="3">Uncharacterized protein</fullName>
    </submittedName>
</protein>
<proteinExistence type="predicted"/>
<name>A0A484S5Q5_9ZZZZ</name>
<reference evidence="3" key="1">
    <citation type="submission" date="2019-03" db="EMBL/GenBank/DDBJ databases">
        <authorList>
            <person name="Danneels B."/>
        </authorList>
    </citation>
    <scope>NUCLEOTIDE SEQUENCE</scope>
</reference>
<organism evidence="3">
    <name type="scientific">plant metagenome</name>
    <dbReference type="NCBI Taxonomy" id="1297885"/>
    <lineage>
        <taxon>unclassified sequences</taxon>
        <taxon>metagenomes</taxon>
        <taxon>organismal metagenomes</taxon>
    </lineage>
</organism>
<accession>A0A484S5Q5</accession>
<gene>
    <name evidence="2" type="ORF">ANT2_4589</name>
    <name evidence="3" type="ORF">ANT3_4563</name>
</gene>
<evidence type="ECO:0000313" key="2">
    <source>
        <dbReference type="EMBL" id="VFR52074.1"/>
    </source>
</evidence>
<evidence type="ECO:0000256" key="1">
    <source>
        <dbReference type="SAM" id="MobiDB-lite"/>
    </source>
</evidence>
<dbReference type="EMBL" id="CAADID010000002">
    <property type="protein sequence ID" value="VFR57952.1"/>
    <property type="molecule type" value="Genomic_DNA"/>
</dbReference>
<dbReference type="AlphaFoldDB" id="A0A484S5Q5"/>